<evidence type="ECO:0000256" key="6">
    <source>
        <dbReference type="ARBA" id="ARBA00023180"/>
    </source>
</evidence>
<evidence type="ECO:0000313" key="9">
    <source>
        <dbReference type="Proteomes" id="UP001578633"/>
    </source>
</evidence>
<proteinExistence type="inferred from homology"/>
<comment type="similarity">
    <text evidence="1">Belongs to the peptidase S10 family.</text>
</comment>
<dbReference type="Pfam" id="PF00450">
    <property type="entry name" value="Peptidase_S10"/>
    <property type="match status" value="1"/>
</dbReference>
<evidence type="ECO:0000313" key="8">
    <source>
        <dbReference type="EMBL" id="KAL1792908.1"/>
    </source>
</evidence>
<dbReference type="Proteomes" id="UP001578633">
    <property type="component" value="Chromosome 9"/>
</dbReference>
<keyword evidence="3" id="KW-0645">Protease</keyword>
<evidence type="ECO:0000256" key="5">
    <source>
        <dbReference type="ARBA" id="ARBA00022801"/>
    </source>
</evidence>
<organism evidence="8 9">
    <name type="scientific">Alternaria dauci</name>
    <dbReference type="NCBI Taxonomy" id="48095"/>
    <lineage>
        <taxon>Eukaryota</taxon>
        <taxon>Fungi</taxon>
        <taxon>Dikarya</taxon>
        <taxon>Ascomycota</taxon>
        <taxon>Pezizomycotina</taxon>
        <taxon>Dothideomycetes</taxon>
        <taxon>Pleosporomycetidae</taxon>
        <taxon>Pleosporales</taxon>
        <taxon>Pleosporineae</taxon>
        <taxon>Pleosporaceae</taxon>
        <taxon>Alternaria</taxon>
        <taxon>Alternaria sect. Porri</taxon>
    </lineage>
</organism>
<keyword evidence="5" id="KW-0378">Hydrolase</keyword>
<comment type="caution">
    <text evidence="8">The sequence shown here is derived from an EMBL/GenBank/DDBJ whole genome shotgun (WGS) entry which is preliminary data.</text>
</comment>
<dbReference type="GeneID" id="96089737"/>
<keyword evidence="4" id="KW-0732">Signal</keyword>
<dbReference type="InterPro" id="IPR033124">
    <property type="entry name" value="Ser_caboxypep_his_AS"/>
</dbReference>
<dbReference type="PRINTS" id="PR00724">
    <property type="entry name" value="CRBOXYPTASEC"/>
</dbReference>
<keyword evidence="2" id="KW-0121">Carboxypeptidase</keyword>
<dbReference type="InterPro" id="IPR029058">
    <property type="entry name" value="AB_hydrolase_fold"/>
</dbReference>
<reference evidence="8 9" key="1">
    <citation type="submission" date="2024-09" db="EMBL/GenBank/DDBJ databases">
        <title>T2T genomes of carrot and Alternaria dauci and their utility for understanding host-pathogen interaction during carrot leaf blight disease.</title>
        <authorList>
            <person name="Liu W."/>
            <person name="Xu S."/>
            <person name="Ou C."/>
            <person name="Liu X."/>
            <person name="Zhuang F."/>
            <person name="Deng X.W."/>
        </authorList>
    </citation>
    <scope>NUCLEOTIDE SEQUENCE [LARGE SCALE GENOMIC DNA]</scope>
    <source>
        <strain evidence="8 9">A2016</strain>
    </source>
</reference>
<keyword evidence="9" id="KW-1185">Reference proteome</keyword>
<dbReference type="PANTHER" id="PTHR11802">
    <property type="entry name" value="SERINE PROTEASE FAMILY S10 SERINE CARBOXYPEPTIDASE"/>
    <property type="match status" value="1"/>
</dbReference>
<dbReference type="RefSeq" id="XP_069303492.1">
    <property type="nucleotide sequence ID" value="XM_069455607.1"/>
</dbReference>
<feature type="region of interest" description="Disordered" evidence="7">
    <location>
        <begin position="1"/>
        <end position="20"/>
    </location>
</feature>
<evidence type="ECO:0000256" key="2">
    <source>
        <dbReference type="ARBA" id="ARBA00022645"/>
    </source>
</evidence>
<evidence type="ECO:0000256" key="3">
    <source>
        <dbReference type="ARBA" id="ARBA00022670"/>
    </source>
</evidence>
<dbReference type="SUPFAM" id="SSF53474">
    <property type="entry name" value="alpha/beta-Hydrolases"/>
    <property type="match status" value="1"/>
</dbReference>
<dbReference type="PROSITE" id="PS00560">
    <property type="entry name" value="CARBOXYPEPT_SER_HIS"/>
    <property type="match status" value="1"/>
</dbReference>
<name>A0ABR3U8S6_9PLEO</name>
<gene>
    <name evidence="8" type="ORF">ACET3X_009415</name>
</gene>
<sequence>MWSSFLSRARPTPERTPAPAVQCTVDASEDVAVSVEDRHIDISELQPTIVLDDSGDATLLVGTNSAALQPVQVSSTAMTLASPVWKEMFERHRKANGAIEVPLRDDEVDALYIALRIAHLRFHEIPRKDGLTIDALLELAVVCARYDIVKLVRPFLDLYGWAQCHYPDTDAGERCDPAWFYVAWTFGYKDSFQRLTRFIVKKIGLDEDGNAIMDDGQKLPKYMPPGLLARMMEIRETTISAMLDILYDILDDIIHVFVCQVDESWEPKCRATVLGSFMSFLLENDLYPARRTASETPFSIQKLYDLASSAQILTLESHDYREMAMCVRRSSWDPASVTADTFKNHGGLTLHKKCFGAFHLRSKLKTIYSDIDFKVDKLAMRPTIRSAAVALLVSAAPTSAQFPAEPVGLKVLESRFGDGVKITYKQNSLCETTPGVKSYSGHVYLPPGTADLGQGQDYPINSFFWFFEAREDPANAPLTIWLNGGPGSSSMYGILEENGPCFANPDSNSTRPAEWSWNRASNMLYFDQPVQVGFSYDTLQNITRDLVTGRVTLLNETTPVPEQNTTLLTGTYPSREANNTAFGSVNGAVAAWEFAQAWFQEFPHYLPNDTRISLAAQSYGGRYGPAMMSFWEEQNQRIENGTLGEEGYIMHLDTLLLISGCVDRYVQYPYYPQQAFRGNGYGLETVNETTYNAMVESVPECLERIQNCRDAAAQDDPENLGIDAGVNEICEDAETYCRANIVTPYNEYAGRDYYDISTLSPPPFPPPFHEGYLNREWVQAELGVPLNWTGSSPQASAAYRDIGDYPRDNWLDDLGFLLDNGIKVSLVYGDLDFACPWGGGDAVAKAINWTGSAGYASAQYAEIQTNDSYVGGLVRQYGNLSYIRTYQAGHAIPSYQPETAFKIFTRALFNLDIATGTESTAGTQESSTYMSTGRPDPNVQFDAFTSDRLTYCYTWDLSSCTEETVDAILDGSAEICQYLVVDANTTQLFPEVIAQCRAGSGGNATVPGGNSNNNTLPEFEGGAARVGGSAWTFWSGVVMSLVVSLML</sequence>
<dbReference type="PANTHER" id="PTHR11802:SF189">
    <property type="entry name" value="CARBOXYPEPTIDASE"/>
    <property type="match status" value="1"/>
</dbReference>
<dbReference type="InterPro" id="IPR001563">
    <property type="entry name" value="Peptidase_S10"/>
</dbReference>
<dbReference type="EMBL" id="JBHGVX010000009">
    <property type="protein sequence ID" value="KAL1792908.1"/>
    <property type="molecule type" value="Genomic_DNA"/>
</dbReference>
<accession>A0ABR3U8S6</accession>
<protein>
    <submittedName>
        <fullName evidence="8">Uncharacterized protein</fullName>
    </submittedName>
</protein>
<evidence type="ECO:0000256" key="7">
    <source>
        <dbReference type="SAM" id="MobiDB-lite"/>
    </source>
</evidence>
<keyword evidence="6" id="KW-0325">Glycoprotein</keyword>
<dbReference type="Gene3D" id="3.40.50.1820">
    <property type="entry name" value="alpha/beta hydrolase"/>
    <property type="match status" value="1"/>
</dbReference>
<evidence type="ECO:0000256" key="1">
    <source>
        <dbReference type="ARBA" id="ARBA00009431"/>
    </source>
</evidence>
<evidence type="ECO:0000256" key="4">
    <source>
        <dbReference type="ARBA" id="ARBA00022729"/>
    </source>
</evidence>